<dbReference type="InterPro" id="IPR017871">
    <property type="entry name" value="ABC_transporter-like_CS"/>
</dbReference>
<proteinExistence type="predicted"/>
<dbReference type="PANTHER" id="PTHR24220:SF685">
    <property type="entry name" value="ABC TRANSPORTER RELATED"/>
    <property type="match status" value="1"/>
</dbReference>
<dbReference type="EMBL" id="JBEZFP010000014">
    <property type="protein sequence ID" value="MEU8133430.1"/>
    <property type="molecule type" value="Genomic_DNA"/>
</dbReference>
<dbReference type="PROSITE" id="PS00211">
    <property type="entry name" value="ABC_TRANSPORTER_1"/>
    <property type="match status" value="1"/>
</dbReference>
<accession>A0ABV3DCF9</accession>
<organism evidence="4 5">
    <name type="scientific">Streptodolium elevatio</name>
    <dbReference type="NCBI Taxonomy" id="3157996"/>
    <lineage>
        <taxon>Bacteria</taxon>
        <taxon>Bacillati</taxon>
        <taxon>Actinomycetota</taxon>
        <taxon>Actinomycetes</taxon>
        <taxon>Kitasatosporales</taxon>
        <taxon>Streptomycetaceae</taxon>
        <taxon>Streptodolium</taxon>
    </lineage>
</organism>
<dbReference type="Pfam" id="PF00005">
    <property type="entry name" value="ABC_tran"/>
    <property type="match status" value="1"/>
</dbReference>
<protein>
    <submittedName>
        <fullName evidence="4">ATP-binding cassette domain-containing protein</fullName>
    </submittedName>
</protein>
<evidence type="ECO:0000259" key="3">
    <source>
        <dbReference type="PROSITE" id="PS50893"/>
    </source>
</evidence>
<dbReference type="PROSITE" id="PS50893">
    <property type="entry name" value="ABC_TRANSPORTER_2"/>
    <property type="match status" value="1"/>
</dbReference>
<keyword evidence="2 4" id="KW-0067">ATP-binding</keyword>
<dbReference type="PANTHER" id="PTHR24220">
    <property type="entry name" value="IMPORT ATP-BINDING PROTEIN"/>
    <property type="match status" value="1"/>
</dbReference>
<feature type="domain" description="ABC transporter" evidence="3">
    <location>
        <begin position="10"/>
        <end position="226"/>
    </location>
</feature>
<dbReference type="InterPro" id="IPR027417">
    <property type="entry name" value="P-loop_NTPase"/>
</dbReference>
<keyword evidence="5" id="KW-1185">Reference proteome</keyword>
<dbReference type="InterPro" id="IPR003439">
    <property type="entry name" value="ABC_transporter-like_ATP-bd"/>
</dbReference>
<evidence type="ECO:0000256" key="2">
    <source>
        <dbReference type="ARBA" id="ARBA00022840"/>
    </source>
</evidence>
<evidence type="ECO:0000256" key="1">
    <source>
        <dbReference type="ARBA" id="ARBA00022741"/>
    </source>
</evidence>
<evidence type="ECO:0000313" key="5">
    <source>
        <dbReference type="Proteomes" id="UP001551482"/>
    </source>
</evidence>
<reference evidence="4 5" key="1">
    <citation type="submission" date="2024-06" db="EMBL/GenBank/DDBJ databases">
        <title>The Natural Products Discovery Center: Release of the First 8490 Sequenced Strains for Exploring Actinobacteria Biosynthetic Diversity.</title>
        <authorList>
            <person name="Kalkreuter E."/>
            <person name="Kautsar S.A."/>
            <person name="Yang D."/>
            <person name="Bader C.D."/>
            <person name="Teijaro C.N."/>
            <person name="Fluegel L."/>
            <person name="Davis C.M."/>
            <person name="Simpson J.R."/>
            <person name="Lauterbach L."/>
            <person name="Steele A.D."/>
            <person name="Gui C."/>
            <person name="Meng S."/>
            <person name="Li G."/>
            <person name="Viehrig K."/>
            <person name="Ye F."/>
            <person name="Su P."/>
            <person name="Kiefer A.F."/>
            <person name="Nichols A."/>
            <person name="Cepeda A.J."/>
            <person name="Yan W."/>
            <person name="Fan B."/>
            <person name="Jiang Y."/>
            <person name="Adhikari A."/>
            <person name="Zheng C.-J."/>
            <person name="Schuster L."/>
            <person name="Cowan T.M."/>
            <person name="Smanski M.J."/>
            <person name="Chevrette M.G."/>
            <person name="De Carvalho L.P.S."/>
            <person name="Shen B."/>
        </authorList>
    </citation>
    <scope>NUCLEOTIDE SEQUENCE [LARGE SCALE GENOMIC DNA]</scope>
    <source>
        <strain evidence="4 5">NPDC048946</strain>
    </source>
</reference>
<dbReference type="InterPro" id="IPR015854">
    <property type="entry name" value="ABC_transpr_LolD-like"/>
</dbReference>
<dbReference type="Gene3D" id="3.40.50.300">
    <property type="entry name" value="P-loop containing nucleotide triphosphate hydrolases"/>
    <property type="match status" value="1"/>
</dbReference>
<dbReference type="Proteomes" id="UP001551482">
    <property type="component" value="Unassembled WGS sequence"/>
</dbReference>
<dbReference type="RefSeq" id="WP_358350897.1">
    <property type="nucleotide sequence ID" value="NZ_JBEZFP010000014.1"/>
</dbReference>
<dbReference type="SUPFAM" id="SSF52540">
    <property type="entry name" value="P-loop containing nucleoside triphosphate hydrolases"/>
    <property type="match status" value="1"/>
</dbReference>
<gene>
    <name evidence="4" type="ORF">AB0C36_07975</name>
</gene>
<keyword evidence="1" id="KW-0547">Nucleotide-binding</keyword>
<dbReference type="SMART" id="SM00382">
    <property type="entry name" value="AAA"/>
    <property type="match status" value="1"/>
</dbReference>
<comment type="caution">
    <text evidence="4">The sequence shown here is derived from an EMBL/GenBank/DDBJ whole genome shotgun (WGS) entry which is preliminary data.</text>
</comment>
<sequence>MTDPSTEPVVVARDLWRTHGRGPRAHDVLRGTELTALPGEIIGIVGRSGCGKSTLLRILAGLERPDRGSVFWNPGTRAGRPAPGSVAAVFQDAAGSLDPNWSIARSVAEPLARRLTRQARRAAVLEALRSVGLGDLDPSLRPARLSGGQCQRVALARAFAARPGLLLADEPTSALDASAAAAILRLLRRAADSGTAVVLVTHDRDAAAALTTRLLGMSDGVLTHIG</sequence>
<dbReference type="GO" id="GO:0005524">
    <property type="term" value="F:ATP binding"/>
    <property type="evidence" value="ECO:0007669"/>
    <property type="project" value="UniProtKB-KW"/>
</dbReference>
<dbReference type="InterPro" id="IPR003593">
    <property type="entry name" value="AAA+_ATPase"/>
</dbReference>
<name>A0ABV3DCF9_9ACTN</name>
<evidence type="ECO:0000313" key="4">
    <source>
        <dbReference type="EMBL" id="MEU8133430.1"/>
    </source>
</evidence>